<dbReference type="PANTHER" id="PTHR43547">
    <property type="entry name" value="TWO-COMPONENT HISTIDINE KINASE"/>
    <property type="match status" value="1"/>
</dbReference>
<proteinExistence type="predicted"/>
<dbReference type="Proteomes" id="UP000001351">
    <property type="component" value="Chromosome"/>
</dbReference>
<dbReference type="SUPFAM" id="SSF55874">
    <property type="entry name" value="ATPase domain of HSP90 chaperone/DNA topoisomerase II/histidine kinase"/>
    <property type="match status" value="1"/>
</dbReference>
<organism evidence="6 8">
    <name type="scientific">Stigmatella aurantiaca (strain DW4/3-1)</name>
    <dbReference type="NCBI Taxonomy" id="378806"/>
    <lineage>
        <taxon>Bacteria</taxon>
        <taxon>Pseudomonadati</taxon>
        <taxon>Myxococcota</taxon>
        <taxon>Myxococcia</taxon>
        <taxon>Myxococcales</taxon>
        <taxon>Cystobacterineae</taxon>
        <taxon>Archangiaceae</taxon>
        <taxon>Stigmatella</taxon>
    </lineage>
</organism>
<dbReference type="InterPro" id="IPR036890">
    <property type="entry name" value="HATPase_C_sf"/>
</dbReference>
<sequence>MAPQAPGRGQPGTQIVKVPNRPMNALLLQAVQLAWSPGLRVTVVDGDSSTVLRRPAAELVDTPLHVALGISPERARDLNALAQENRHAVEFLSAQFGSGEPTSLRLVLGLSEGAPAAAILDLNALLIGAPPVQISGLSSSLSHEIRNPLSSVKMAVQTLQRNTGLSDRDKRRLTIANREIRTMERMLWMLSEYGRDSVPNLDSHPLRSVLQEAQTMVAPELAERRIELNIEEDPELPRARVDSLRLRPVLAQLLLNIAMGQPEGSQVQVHLRASPTGQAQLLLKDPVAALPPEERATLFEPFGSRLAHGAGLSLAALRRVMLNQGGAVSAEGSAEPGMVFTLTFAV</sequence>
<dbReference type="Pfam" id="PF02518">
    <property type="entry name" value="HATPase_c"/>
    <property type="match status" value="1"/>
</dbReference>
<dbReference type="InterPro" id="IPR003594">
    <property type="entry name" value="HATPase_dom"/>
</dbReference>
<reference evidence="5 7" key="2">
    <citation type="journal article" date="2011" name="Mol. Biol. Evol.">
        <title>Comparative genomic analysis of fruiting body formation in Myxococcales.</title>
        <authorList>
            <person name="Huntley S."/>
            <person name="Hamann N."/>
            <person name="Wegener-Feldbrugge S."/>
            <person name="Treuner-Lange A."/>
            <person name="Kube M."/>
            <person name="Reinhardt R."/>
            <person name="Klages S."/>
            <person name="Muller R."/>
            <person name="Ronning C.M."/>
            <person name="Nierman W.C."/>
            <person name="Sogaard-Andersen L."/>
        </authorList>
    </citation>
    <scope>NUCLEOTIDE SEQUENCE [LARGE SCALE GENOMIC DNA]</scope>
    <source>
        <strain evidence="5 7">DW4/3-1</strain>
    </source>
</reference>
<dbReference type="HOGENOM" id="CLU_813351_0_0_7"/>
<keyword evidence="7" id="KW-1185">Reference proteome</keyword>
<dbReference type="KEGG" id="sur:STAUR_5889"/>
<dbReference type="EMBL" id="AAMD01000047">
    <property type="protein sequence ID" value="EAU66773.1"/>
    <property type="molecule type" value="Genomic_DNA"/>
</dbReference>
<dbReference type="Gene3D" id="3.30.565.10">
    <property type="entry name" value="Histidine kinase-like ATPase, C-terminal domain"/>
    <property type="match status" value="1"/>
</dbReference>
<dbReference type="Pfam" id="PF00512">
    <property type="entry name" value="HisKA"/>
    <property type="match status" value="1"/>
</dbReference>
<feature type="domain" description="Histidine kinase" evidence="4">
    <location>
        <begin position="140"/>
        <end position="346"/>
    </location>
</feature>
<comment type="catalytic activity">
    <reaction evidence="1">
        <text>ATP + protein L-histidine = ADP + protein N-phospho-L-histidine.</text>
        <dbReference type="EC" id="2.7.13.3"/>
    </reaction>
</comment>
<dbReference type="STRING" id="378806.STAUR_5889"/>
<evidence type="ECO:0000313" key="7">
    <source>
        <dbReference type="Proteomes" id="UP000001351"/>
    </source>
</evidence>
<reference evidence="6 8" key="1">
    <citation type="submission" date="2006-04" db="EMBL/GenBank/DDBJ databases">
        <authorList>
            <person name="Nierman W.C."/>
        </authorList>
    </citation>
    <scope>NUCLEOTIDE SEQUENCE [LARGE SCALE GENOMIC DNA]</scope>
    <source>
        <strain evidence="6 8">DW4/3-1</strain>
    </source>
</reference>
<dbReference type="InterPro" id="IPR005467">
    <property type="entry name" value="His_kinase_dom"/>
</dbReference>
<protein>
    <recommendedName>
        <fullName evidence="2">histidine kinase</fullName>
        <ecNumber evidence="2">2.7.13.3</ecNumber>
    </recommendedName>
</protein>
<evidence type="ECO:0000313" key="8">
    <source>
        <dbReference type="Proteomes" id="UP000032702"/>
    </source>
</evidence>
<evidence type="ECO:0000259" key="4">
    <source>
        <dbReference type="PROSITE" id="PS50109"/>
    </source>
</evidence>
<gene>
    <name evidence="5" type="primary">mrpA</name>
    <name evidence="5" type="ordered locus">STAUR_5889</name>
    <name evidence="6" type="ORF">STIAU_1020</name>
</gene>
<dbReference type="SUPFAM" id="SSF47384">
    <property type="entry name" value="Homodimeric domain of signal transducing histidine kinase"/>
    <property type="match status" value="1"/>
</dbReference>
<keyword evidence="5" id="KW-0808">Transferase</keyword>
<dbReference type="SMART" id="SM00388">
    <property type="entry name" value="HisKA"/>
    <property type="match status" value="1"/>
</dbReference>
<dbReference type="InterPro" id="IPR003661">
    <property type="entry name" value="HisK_dim/P_dom"/>
</dbReference>
<evidence type="ECO:0000313" key="5">
    <source>
        <dbReference type="EMBL" id="ADO73650.1"/>
    </source>
</evidence>
<name>Q092Y2_STIAD</name>
<keyword evidence="3" id="KW-0597">Phosphoprotein</keyword>
<dbReference type="AlphaFoldDB" id="Q092Y2"/>
<dbReference type="EC" id="2.7.13.3" evidence="2"/>
<dbReference type="PROSITE" id="PS50109">
    <property type="entry name" value="HIS_KIN"/>
    <property type="match status" value="1"/>
</dbReference>
<dbReference type="Proteomes" id="UP000032702">
    <property type="component" value="Unassembled WGS sequence"/>
</dbReference>
<accession>Q092Y2</accession>
<evidence type="ECO:0000256" key="3">
    <source>
        <dbReference type="ARBA" id="ARBA00022553"/>
    </source>
</evidence>
<dbReference type="InterPro" id="IPR036097">
    <property type="entry name" value="HisK_dim/P_sf"/>
</dbReference>
<evidence type="ECO:0000256" key="2">
    <source>
        <dbReference type="ARBA" id="ARBA00012438"/>
    </source>
</evidence>
<dbReference type="PANTHER" id="PTHR43547:SF2">
    <property type="entry name" value="HYBRID SIGNAL TRANSDUCTION HISTIDINE KINASE C"/>
    <property type="match status" value="1"/>
</dbReference>
<dbReference type="eggNOG" id="COG2205">
    <property type="taxonomic scope" value="Bacteria"/>
</dbReference>
<dbReference type="Gene3D" id="1.10.287.130">
    <property type="match status" value="1"/>
</dbReference>
<dbReference type="PATRIC" id="fig|378806.16.peg.5947"/>
<dbReference type="GO" id="GO:0000155">
    <property type="term" value="F:phosphorelay sensor kinase activity"/>
    <property type="evidence" value="ECO:0007669"/>
    <property type="project" value="InterPro"/>
</dbReference>
<dbReference type="EMBL" id="CP002271">
    <property type="protein sequence ID" value="ADO73650.1"/>
    <property type="molecule type" value="Genomic_DNA"/>
</dbReference>
<dbReference type="OrthoDB" id="9815750at2"/>
<dbReference type="CDD" id="cd00082">
    <property type="entry name" value="HisKA"/>
    <property type="match status" value="1"/>
</dbReference>
<evidence type="ECO:0000256" key="1">
    <source>
        <dbReference type="ARBA" id="ARBA00000085"/>
    </source>
</evidence>
<evidence type="ECO:0000313" key="6">
    <source>
        <dbReference type="EMBL" id="EAU66773.1"/>
    </source>
</evidence>